<name>A0A1H3MZM6_9GAMM</name>
<keyword evidence="2" id="KW-1185">Reference proteome</keyword>
<sequence>MNYFTQPQLFISAKAKKLGLQLIKELYIQRSARLAFYLDVNPSFDGHEAVLFWTEHYLAEYPDANFSDIQQQFIRSIPES</sequence>
<evidence type="ECO:0000313" key="1">
    <source>
        <dbReference type="EMBL" id="SDY82117.1"/>
    </source>
</evidence>
<gene>
    <name evidence="1" type="ORF">SAMN05421643_13410</name>
</gene>
<organism evidence="1 2">
    <name type="scientific">Acinetobacter kyonggiensis</name>
    <dbReference type="NCBI Taxonomy" id="595670"/>
    <lineage>
        <taxon>Bacteria</taxon>
        <taxon>Pseudomonadati</taxon>
        <taxon>Pseudomonadota</taxon>
        <taxon>Gammaproteobacteria</taxon>
        <taxon>Moraxellales</taxon>
        <taxon>Moraxellaceae</taxon>
        <taxon>Acinetobacter</taxon>
    </lineage>
</organism>
<evidence type="ECO:0000313" key="2">
    <source>
        <dbReference type="Proteomes" id="UP000199035"/>
    </source>
</evidence>
<dbReference type="AlphaFoldDB" id="A0A1H3MZM6"/>
<accession>A0A1H3MZM6</accession>
<protein>
    <submittedName>
        <fullName evidence="1">Uncharacterized protein</fullName>
    </submittedName>
</protein>
<dbReference type="EMBL" id="FNPK01000034">
    <property type="protein sequence ID" value="SDY82117.1"/>
    <property type="molecule type" value="Genomic_DNA"/>
</dbReference>
<dbReference type="Proteomes" id="UP000199035">
    <property type="component" value="Unassembled WGS sequence"/>
</dbReference>
<proteinExistence type="predicted"/>
<dbReference type="RefSeq" id="WP_092692614.1">
    <property type="nucleotide sequence ID" value="NZ_FNPK01000034.1"/>
</dbReference>
<reference evidence="2" key="1">
    <citation type="submission" date="2016-10" db="EMBL/GenBank/DDBJ databases">
        <authorList>
            <person name="Varghese N."/>
            <person name="Submissions S."/>
        </authorList>
    </citation>
    <scope>NUCLEOTIDE SEQUENCE [LARGE SCALE GENOMIC DNA]</scope>
    <source>
        <strain evidence="2">ANC 5109</strain>
    </source>
</reference>